<dbReference type="EMBL" id="AWTN01000091">
    <property type="protein sequence ID" value="KGG91962.1"/>
    <property type="molecule type" value="Genomic_DNA"/>
</dbReference>
<dbReference type="AlphaFoldDB" id="A0A0E3BKC2"/>
<comment type="caution">
    <text evidence="1">The sequence shown here is derived from an EMBL/GenBank/DDBJ whole genome shotgun (WGS) entry which is preliminary data.</text>
</comment>
<evidence type="ECO:0000313" key="2">
    <source>
        <dbReference type="Proteomes" id="UP000029567"/>
    </source>
</evidence>
<dbReference type="Proteomes" id="UP000029567">
    <property type="component" value="Unassembled WGS sequence"/>
</dbReference>
<evidence type="ECO:0000313" key="1">
    <source>
        <dbReference type="EMBL" id="KGG91962.1"/>
    </source>
</evidence>
<protein>
    <submittedName>
        <fullName evidence="1">MolR family transcriptional regulator</fullName>
    </submittedName>
</protein>
<proteinExistence type="predicted"/>
<gene>
    <name evidence="1" type="ORF">P245_13390</name>
</gene>
<reference evidence="1 2" key="1">
    <citation type="submission" date="2013-09" db="EMBL/GenBank/DDBJ databases">
        <title>High correlation between genotypes and phenotypes of environmental bacteria Comamonas testosteroni strains.</title>
        <authorList>
            <person name="Liu L."/>
            <person name="Zhu W."/>
            <person name="Xia X."/>
            <person name="Xu B."/>
            <person name="Luo M."/>
            <person name="Wang G."/>
        </authorList>
    </citation>
    <scope>NUCLEOTIDE SEQUENCE [LARGE SCALE GENOMIC DNA]</scope>
    <source>
        <strain evidence="1 2">JL14</strain>
    </source>
</reference>
<sequence length="186" mass="20601">MHAAMSTILYFDDPDVGLARETSHPTFARIAAQDFYYDGGDDFSPFGSDDGSDTLAALQEWYQEQTGGNAKALRFLQQQLSNWDLPVPEGMLAHDDAAKAQWLASDDMNQIYLRSVCRAHVATAFGQLKITGSIDADLQQQALLALACQQWLNTVARSKYPDWEYADQESERLALMNTALEQASAA</sequence>
<name>A0A0E3BKC2_9BURK</name>
<organism evidence="1 2">
    <name type="scientific">Comamonas thiooxydans</name>
    <dbReference type="NCBI Taxonomy" id="363952"/>
    <lineage>
        <taxon>Bacteria</taxon>
        <taxon>Pseudomonadati</taxon>
        <taxon>Pseudomonadota</taxon>
        <taxon>Betaproteobacteria</taxon>
        <taxon>Burkholderiales</taxon>
        <taxon>Comamonadaceae</taxon>
        <taxon>Comamonas</taxon>
    </lineage>
</organism>
<accession>A0A0E3BKC2</accession>